<dbReference type="EMBL" id="KK583332">
    <property type="protein sequence ID" value="KDO19836.1"/>
    <property type="molecule type" value="Genomic_DNA"/>
</dbReference>
<sequence>MTTGFMVVLRSEDLIPLIASFSNGVTEDVRALRQACRGCSVLVGRPPYDTFDAVFKPWFARRGTSELRQLCQVHLFVYALDVEEMEVLRWLAAEHTITAGQYHQGWRLVFPTTSTYRCPDVIAPFFRTGPPTSYMHPHVVLEAATRNHVEILRMSLGLNCGMRYVWKQACRHGCLNVVEFAEREKIFGWSSRYVNVAALNGHLDLIAFFHAHDYNGFNKATIQAAVQSGNLALVRFLLENRLEVTLEDAMCQAAASNQLEILRWLVTQPNAPYYMHKVLETACTNLRDDVLAYLQREQGLQPTLAQMTRVSRRRKRDDDL</sequence>
<dbReference type="OMA" id="AEHRITS"/>
<dbReference type="InterPro" id="IPR036770">
    <property type="entry name" value="Ankyrin_rpt-contain_sf"/>
</dbReference>
<dbReference type="PANTHER" id="PTHR46586">
    <property type="entry name" value="ANKYRIN REPEAT-CONTAINING PROTEIN"/>
    <property type="match status" value="1"/>
</dbReference>
<name>A0A067BZV4_SAPPC</name>
<evidence type="ECO:0000313" key="2">
    <source>
        <dbReference type="Proteomes" id="UP000030745"/>
    </source>
</evidence>
<organism evidence="1 2">
    <name type="scientific">Saprolegnia parasitica (strain CBS 223.65)</name>
    <dbReference type="NCBI Taxonomy" id="695850"/>
    <lineage>
        <taxon>Eukaryota</taxon>
        <taxon>Sar</taxon>
        <taxon>Stramenopiles</taxon>
        <taxon>Oomycota</taxon>
        <taxon>Saprolegniomycetes</taxon>
        <taxon>Saprolegniales</taxon>
        <taxon>Saprolegniaceae</taxon>
        <taxon>Saprolegnia</taxon>
    </lineage>
</organism>
<dbReference type="InterPro" id="IPR002110">
    <property type="entry name" value="Ankyrin_rpt"/>
</dbReference>
<reference evidence="1 2" key="1">
    <citation type="journal article" date="2013" name="PLoS Genet.">
        <title>Distinctive expansion of potential virulence genes in the genome of the oomycete fish pathogen Saprolegnia parasitica.</title>
        <authorList>
            <person name="Jiang R.H."/>
            <person name="de Bruijn I."/>
            <person name="Haas B.J."/>
            <person name="Belmonte R."/>
            <person name="Lobach L."/>
            <person name="Christie J."/>
            <person name="van den Ackerveken G."/>
            <person name="Bottin A."/>
            <person name="Bulone V."/>
            <person name="Diaz-Moreno S.M."/>
            <person name="Dumas B."/>
            <person name="Fan L."/>
            <person name="Gaulin E."/>
            <person name="Govers F."/>
            <person name="Grenville-Briggs L.J."/>
            <person name="Horner N.R."/>
            <person name="Levin J.Z."/>
            <person name="Mammella M."/>
            <person name="Meijer H.J."/>
            <person name="Morris P."/>
            <person name="Nusbaum C."/>
            <person name="Oome S."/>
            <person name="Phillips A.J."/>
            <person name="van Rooyen D."/>
            <person name="Rzeszutek E."/>
            <person name="Saraiva M."/>
            <person name="Secombes C.J."/>
            <person name="Seidl M.F."/>
            <person name="Snel B."/>
            <person name="Stassen J.H."/>
            <person name="Sykes S."/>
            <person name="Tripathy S."/>
            <person name="van den Berg H."/>
            <person name="Vega-Arreguin J.C."/>
            <person name="Wawra S."/>
            <person name="Young S.K."/>
            <person name="Zeng Q."/>
            <person name="Dieguez-Uribeondo J."/>
            <person name="Russ C."/>
            <person name="Tyler B.M."/>
            <person name="van West P."/>
        </authorList>
    </citation>
    <scope>NUCLEOTIDE SEQUENCE [LARGE SCALE GENOMIC DNA]</scope>
    <source>
        <strain evidence="1 2">CBS 223.65</strain>
    </source>
</reference>
<dbReference type="KEGG" id="spar:SPRG_14936"/>
<proteinExistence type="predicted"/>
<protein>
    <submittedName>
        <fullName evidence="1">Uncharacterized protein</fullName>
    </submittedName>
</protein>
<dbReference type="VEuPathDB" id="FungiDB:SPRG_14936"/>
<dbReference type="InterPro" id="IPR052050">
    <property type="entry name" value="SecEffector_AnkRepeat"/>
</dbReference>
<dbReference type="GeneID" id="24136715"/>
<evidence type="ECO:0000313" key="1">
    <source>
        <dbReference type="EMBL" id="KDO19836.1"/>
    </source>
</evidence>
<dbReference type="Pfam" id="PF12796">
    <property type="entry name" value="Ank_2"/>
    <property type="match status" value="1"/>
</dbReference>
<keyword evidence="2" id="KW-1185">Reference proteome</keyword>
<dbReference type="AlphaFoldDB" id="A0A067BZV4"/>
<accession>A0A067BZV4</accession>
<dbReference type="PANTHER" id="PTHR46586:SF3">
    <property type="entry name" value="ANKYRIN REPEAT-CONTAINING PROTEIN"/>
    <property type="match status" value="1"/>
</dbReference>
<dbReference type="OrthoDB" id="60283at2759"/>
<gene>
    <name evidence="1" type="ORF">SPRG_14936</name>
</gene>
<dbReference type="Proteomes" id="UP000030745">
    <property type="component" value="Unassembled WGS sequence"/>
</dbReference>
<dbReference type="SUPFAM" id="SSF48403">
    <property type="entry name" value="Ankyrin repeat"/>
    <property type="match status" value="1"/>
</dbReference>
<dbReference type="RefSeq" id="XP_012209448.1">
    <property type="nucleotide sequence ID" value="XM_012354058.1"/>
</dbReference>
<dbReference type="Gene3D" id="1.25.40.20">
    <property type="entry name" value="Ankyrin repeat-containing domain"/>
    <property type="match status" value="1"/>
</dbReference>